<dbReference type="OrthoDB" id="5403747at2759"/>
<dbReference type="InterPro" id="IPR054505">
    <property type="entry name" value="Myb_DNA-bind_8"/>
</dbReference>
<evidence type="ECO:0000313" key="4">
    <source>
        <dbReference type="Proteomes" id="UP000001610"/>
    </source>
</evidence>
<dbReference type="VEuPathDB" id="FungiDB:CCM_04558"/>
<accession>G3JFV2</accession>
<proteinExistence type="predicted"/>
<keyword evidence="4" id="KW-1185">Reference proteome</keyword>
<evidence type="ECO:0000256" key="1">
    <source>
        <dbReference type="SAM" id="MobiDB-lite"/>
    </source>
</evidence>
<dbReference type="KEGG" id="cmt:CCM_04558"/>
<dbReference type="Proteomes" id="UP000001610">
    <property type="component" value="Unassembled WGS sequence"/>
</dbReference>
<dbReference type="InParanoid" id="G3JFV2"/>
<feature type="region of interest" description="Disordered" evidence="1">
    <location>
        <begin position="58"/>
        <end position="149"/>
    </location>
</feature>
<protein>
    <recommendedName>
        <fullName evidence="2">Myb-like DNA-binding domain-containing protein</fullName>
    </recommendedName>
</protein>
<dbReference type="RefSeq" id="XP_006669769.1">
    <property type="nucleotide sequence ID" value="XM_006669706.1"/>
</dbReference>
<dbReference type="OMA" id="DIDWHAV"/>
<dbReference type="AlphaFoldDB" id="G3JFV2"/>
<dbReference type="STRING" id="983644.G3JFV2"/>
<dbReference type="eggNOG" id="ENOG502RJRP">
    <property type="taxonomic scope" value="Eukaryota"/>
</dbReference>
<dbReference type="GeneID" id="18166581"/>
<evidence type="ECO:0000313" key="3">
    <source>
        <dbReference type="EMBL" id="EGX93186.1"/>
    </source>
</evidence>
<organism evidence="3 4">
    <name type="scientific">Cordyceps militaris (strain CM01)</name>
    <name type="common">Caterpillar fungus</name>
    <dbReference type="NCBI Taxonomy" id="983644"/>
    <lineage>
        <taxon>Eukaryota</taxon>
        <taxon>Fungi</taxon>
        <taxon>Dikarya</taxon>
        <taxon>Ascomycota</taxon>
        <taxon>Pezizomycotina</taxon>
        <taxon>Sordariomycetes</taxon>
        <taxon>Hypocreomycetidae</taxon>
        <taxon>Hypocreales</taxon>
        <taxon>Cordycipitaceae</taxon>
        <taxon>Cordyceps</taxon>
    </lineage>
</organism>
<dbReference type="HOGENOM" id="CLU_142375_0_0_1"/>
<feature type="compositionally biased region" description="Basic and acidic residues" evidence="1">
    <location>
        <begin position="116"/>
        <end position="131"/>
    </location>
</feature>
<reference evidence="3 4" key="1">
    <citation type="journal article" date="2011" name="Genome Biol.">
        <title>Genome sequence of the insect pathogenic fungus Cordyceps militaris, a valued traditional Chinese medicine.</title>
        <authorList>
            <person name="Zheng P."/>
            <person name="Xia Y."/>
            <person name="Xiao G."/>
            <person name="Xiong C."/>
            <person name="Hu X."/>
            <person name="Zhang S."/>
            <person name="Zheng H."/>
            <person name="Huang Y."/>
            <person name="Zhou Y."/>
            <person name="Wang S."/>
            <person name="Zhao G.P."/>
            <person name="Liu X."/>
            <person name="St Leger R.J."/>
            <person name="Wang C."/>
        </authorList>
    </citation>
    <scope>NUCLEOTIDE SEQUENCE [LARGE SCALE GENOMIC DNA]</scope>
    <source>
        <strain evidence="3 4">CM01</strain>
    </source>
</reference>
<feature type="domain" description="Myb-like DNA-binding" evidence="2">
    <location>
        <begin position="15"/>
        <end position="59"/>
    </location>
</feature>
<dbReference type="EMBL" id="JH126401">
    <property type="protein sequence ID" value="EGX93186.1"/>
    <property type="molecule type" value="Genomic_DNA"/>
</dbReference>
<name>G3JFV2_CORMM</name>
<gene>
    <name evidence="3" type="ORF">CCM_04558</name>
</gene>
<dbReference type="Pfam" id="PF22980">
    <property type="entry name" value="Myb_DNA-bind_8"/>
    <property type="match status" value="1"/>
</dbReference>
<evidence type="ECO:0000259" key="2">
    <source>
        <dbReference type="Pfam" id="PF22980"/>
    </source>
</evidence>
<sequence length="149" mass="16316">MAEDGKPGPTASEAIFFFNIIQHMKNKGDIDWDAVAETTGFKNASVAKVRFGQIKRKYGFDGESPTKKAGKAAQQPGDLPATPTKVTKPRKAPASGGRGRKTKKDPEEEDYNEVLRAIKEKSVTPVVKEEGGDWSNIKSETPTEEFSLF</sequence>